<comment type="similarity">
    <text evidence="1 2">Belongs to the small heat shock protein (HSP20) family.</text>
</comment>
<evidence type="ECO:0000256" key="1">
    <source>
        <dbReference type="PROSITE-ProRule" id="PRU00285"/>
    </source>
</evidence>
<name>A0A6C0UK94_9EURY</name>
<dbReference type="GeneID" id="44078390"/>
<evidence type="ECO:0000313" key="4">
    <source>
        <dbReference type="EMBL" id="QIB73388.1"/>
    </source>
</evidence>
<dbReference type="SUPFAM" id="SSF49764">
    <property type="entry name" value="HSP20-like chaperones"/>
    <property type="match status" value="1"/>
</dbReference>
<feature type="region of interest" description="Disordered" evidence="3">
    <location>
        <begin position="123"/>
        <end position="192"/>
    </location>
</feature>
<dbReference type="AlphaFoldDB" id="A0A6C0UK94"/>
<protein>
    <submittedName>
        <fullName evidence="4">Hsp20 family protein</fullName>
    </submittedName>
</protein>
<proteinExistence type="inferred from homology"/>
<accession>A0A6C0UK94</accession>
<gene>
    <name evidence="4" type="ORF">G3I44_03275</name>
</gene>
<dbReference type="Gene3D" id="2.60.40.790">
    <property type="match status" value="1"/>
</dbReference>
<evidence type="ECO:0000256" key="3">
    <source>
        <dbReference type="SAM" id="MobiDB-lite"/>
    </source>
</evidence>
<feature type="compositionally biased region" description="Basic and acidic residues" evidence="3">
    <location>
        <begin position="141"/>
        <end position="150"/>
    </location>
</feature>
<dbReference type="PROSITE" id="PS01031">
    <property type="entry name" value="SHSP"/>
    <property type="match status" value="1"/>
</dbReference>
<dbReference type="Proteomes" id="UP000465846">
    <property type="component" value="Chromosome"/>
</dbReference>
<dbReference type="InterPro" id="IPR002068">
    <property type="entry name" value="A-crystallin/Hsp20_dom"/>
</dbReference>
<evidence type="ECO:0000256" key="2">
    <source>
        <dbReference type="RuleBase" id="RU003616"/>
    </source>
</evidence>
<dbReference type="InterPro" id="IPR008978">
    <property type="entry name" value="HSP20-like_chaperone"/>
</dbReference>
<feature type="compositionally biased region" description="Acidic residues" evidence="3">
    <location>
        <begin position="182"/>
        <end position="192"/>
    </location>
</feature>
<organism evidence="4 5">
    <name type="scientific">Halogeometricum borinquense</name>
    <dbReference type="NCBI Taxonomy" id="60847"/>
    <lineage>
        <taxon>Archaea</taxon>
        <taxon>Methanobacteriati</taxon>
        <taxon>Methanobacteriota</taxon>
        <taxon>Stenosarchaea group</taxon>
        <taxon>Halobacteria</taxon>
        <taxon>Halobacteriales</taxon>
        <taxon>Haloferacaceae</taxon>
        <taxon>Halogeometricum</taxon>
    </lineage>
</organism>
<dbReference type="CDD" id="cd00298">
    <property type="entry name" value="ACD_sHsps_p23-like"/>
    <property type="match status" value="1"/>
</dbReference>
<evidence type="ECO:0000313" key="5">
    <source>
        <dbReference type="Proteomes" id="UP000465846"/>
    </source>
</evidence>
<sequence>MNRLKEFGESAARSVLERIGRGVSRVQEQKPLPYDLLESDDAYLVVFDAPGVQRSDVQVRFLNGEVQVRIDRFRDFHEGFEMCFPGRGLSLDGGAELPDDAAVDATGASATLTANGTLRVEIPKDEQAHDVVVTDEENERAEETDSRADSDSTAGSDPTADSDSAVDADSTDVDVADHAGDGEDADEDTLDN</sequence>
<reference evidence="4 5" key="1">
    <citation type="submission" date="2020-02" db="EMBL/GenBank/DDBJ databases">
        <title>Whole genome sequence of Halogeometricum borinquense strain wsp4.</title>
        <authorList>
            <person name="Verma D.K."/>
            <person name="Gopal K."/>
            <person name="Prasad E.S."/>
        </authorList>
    </citation>
    <scope>NUCLEOTIDE SEQUENCE [LARGE SCALE GENOMIC DNA]</scope>
    <source>
        <strain evidence="5">wsp4</strain>
    </source>
</reference>
<dbReference type="RefSeq" id="WP_163485466.1">
    <property type="nucleotide sequence ID" value="NZ_CP048739.1"/>
</dbReference>
<dbReference type="Pfam" id="PF00011">
    <property type="entry name" value="HSP20"/>
    <property type="match status" value="1"/>
</dbReference>
<dbReference type="EMBL" id="CP048739">
    <property type="protein sequence ID" value="QIB73388.1"/>
    <property type="molecule type" value="Genomic_DNA"/>
</dbReference>
<feature type="compositionally biased region" description="Acidic residues" evidence="3">
    <location>
        <begin position="164"/>
        <end position="174"/>
    </location>
</feature>